<feature type="compositionally biased region" description="Basic and acidic residues" evidence="1">
    <location>
        <begin position="748"/>
        <end position="758"/>
    </location>
</feature>
<feature type="compositionally biased region" description="Polar residues" evidence="1">
    <location>
        <begin position="599"/>
        <end position="615"/>
    </location>
</feature>
<name>A0A0C3AQ74_SERVB</name>
<sequence>MDNGASSSSDSQRLPDGKPVTTLPVDNIASPTSSTYSDPPPTYHHATGDGPQSGSSTEEENIPRSIRRKKPKPYRQATVISTTTTTTTTSTTSLTTTRPGPSRLSTLARSKSTESLISINSKASDPYLDALLARSVAALELSNALLQSTMATQSTLSSVLANDEALERRERAFEERLLRSANPSFRDDDDPNGPSSRLAIEEREGKKMEWMREMESIVRDVEALFDIPSPPASSGRQRRATLDSQGSPQRENRRDGGGLVYGDHSASTRAPPPRALTQYVSISGANANASAGEATAGKHEIYLPSTTGLRKGPHREVLAETKDERGYSRSIGHSPTPSASSRGGGGGKYLSPIPATHPEALPLSPQELLELHNSEKSSPTKGKPETAQDGVDRHAYLRRFNAHSVTPSVSSDGFGAGSSANASASSTLSRTRGLGHGATRPLLTPFQPARGPSHAHTPSTAGFTAFPSFSAQDLGSSQLEDQAERASRKGRPDHSRNASNATTNSITSASSAVSVPSIPSPSRRSSRSSTRSSLSINSIPFSLSLPLPSSIGAAFRRSPSLRGLASPTSTDGSDVGDAGYSPALEAIGDFGEEGEDDISSSNDTRGRNPSLQSPSRGRAILRGRFRTADTLRRILDTSPSPLSISKPAPPTSPIDKGKSVARDIIIPSTRSNTDSSNKTITRTMRDSFAAADEQLALSIPVSTSYTLEGSKEDIHKSPGIHFMRSSRGFAPGQSPSTVSSTSDLNSSDADRRDRDIKRRSSLRPMPRFMPRTPAGRTAILEVSGATARAPKMHAHLVDIASPETDMPTTPDQIVDTPVAEQNVTVEKNPDVALIDKSPPPSIQEIQERRRTQSLSASVSSMLGQARALESAKLASAGKVKGGSNLKGSPAWQAQRRLVDHASLDGGSSAPQSPQIHHESTGSGHSKRTSWLGASLSGLGLAVTPSSSNASGASTPAMRVSFAKEPVRYSEEREQGAIDDDEEEEEGDEGQLNVKDLDAEVDGTLTIKQRSLRRTKSWNNSVKGIGSRKVPSKRRSKAENKEKKEGWLEWFLTAAAGSSPGPGHMGVSSSSMGIGREEMFESRTRDDW</sequence>
<feature type="region of interest" description="Disordered" evidence="1">
    <location>
        <begin position="831"/>
        <end position="857"/>
    </location>
</feature>
<feature type="compositionally biased region" description="Low complexity" evidence="1">
    <location>
        <begin position="408"/>
        <end position="429"/>
    </location>
</feature>
<dbReference type="Proteomes" id="UP000054097">
    <property type="component" value="Unassembled WGS sequence"/>
</dbReference>
<feature type="compositionally biased region" description="Polar residues" evidence="1">
    <location>
        <begin position="668"/>
        <end position="680"/>
    </location>
</feature>
<feature type="compositionally biased region" description="Polar residues" evidence="1">
    <location>
        <begin position="331"/>
        <end position="341"/>
    </location>
</feature>
<accession>A0A0C3AQ74</accession>
<feature type="region of interest" description="Disordered" evidence="1">
    <location>
        <begin position="710"/>
        <end position="772"/>
    </location>
</feature>
<feature type="compositionally biased region" description="Acidic residues" evidence="1">
    <location>
        <begin position="976"/>
        <end position="988"/>
    </location>
</feature>
<proteinExistence type="predicted"/>
<feature type="region of interest" description="Disordered" evidence="1">
    <location>
        <begin position="902"/>
        <end position="930"/>
    </location>
</feature>
<protein>
    <submittedName>
        <fullName evidence="2">Uncharacterized protein</fullName>
    </submittedName>
</protein>
<dbReference type="HOGENOM" id="CLU_285152_0_0_1"/>
<feature type="region of interest" description="Disordered" evidence="1">
    <location>
        <begin position="288"/>
        <end position="535"/>
    </location>
</feature>
<feature type="compositionally biased region" description="Polar residues" evidence="1">
    <location>
        <begin position="456"/>
        <end position="480"/>
    </location>
</feature>
<feature type="compositionally biased region" description="Low complexity" evidence="1">
    <location>
        <begin position="734"/>
        <end position="747"/>
    </location>
</feature>
<feature type="compositionally biased region" description="Polar residues" evidence="1">
    <location>
        <begin position="1"/>
        <end position="12"/>
    </location>
</feature>
<reference evidence="2 3" key="1">
    <citation type="submission" date="2014-04" db="EMBL/GenBank/DDBJ databases">
        <authorList>
            <consortium name="DOE Joint Genome Institute"/>
            <person name="Kuo A."/>
            <person name="Zuccaro A."/>
            <person name="Kohler A."/>
            <person name="Nagy L.G."/>
            <person name="Floudas D."/>
            <person name="Copeland A."/>
            <person name="Barry K.W."/>
            <person name="Cichocki N."/>
            <person name="Veneault-Fourrey C."/>
            <person name="LaButti K."/>
            <person name="Lindquist E.A."/>
            <person name="Lipzen A."/>
            <person name="Lundell T."/>
            <person name="Morin E."/>
            <person name="Murat C."/>
            <person name="Sun H."/>
            <person name="Tunlid A."/>
            <person name="Henrissat B."/>
            <person name="Grigoriev I.V."/>
            <person name="Hibbett D.S."/>
            <person name="Martin F."/>
            <person name="Nordberg H.P."/>
            <person name="Cantor M.N."/>
            <person name="Hua S.X."/>
        </authorList>
    </citation>
    <scope>NUCLEOTIDE SEQUENCE [LARGE SCALE GENOMIC DNA]</scope>
    <source>
        <strain evidence="2 3">MAFF 305830</strain>
    </source>
</reference>
<reference evidence="3" key="2">
    <citation type="submission" date="2015-01" db="EMBL/GenBank/DDBJ databases">
        <title>Evolutionary Origins and Diversification of the Mycorrhizal Mutualists.</title>
        <authorList>
            <consortium name="DOE Joint Genome Institute"/>
            <consortium name="Mycorrhizal Genomics Consortium"/>
            <person name="Kohler A."/>
            <person name="Kuo A."/>
            <person name="Nagy L.G."/>
            <person name="Floudas D."/>
            <person name="Copeland A."/>
            <person name="Barry K.W."/>
            <person name="Cichocki N."/>
            <person name="Veneault-Fourrey C."/>
            <person name="LaButti K."/>
            <person name="Lindquist E.A."/>
            <person name="Lipzen A."/>
            <person name="Lundell T."/>
            <person name="Morin E."/>
            <person name="Murat C."/>
            <person name="Riley R."/>
            <person name="Ohm R."/>
            <person name="Sun H."/>
            <person name="Tunlid A."/>
            <person name="Henrissat B."/>
            <person name="Grigoriev I.V."/>
            <person name="Hibbett D.S."/>
            <person name="Martin F."/>
        </authorList>
    </citation>
    <scope>NUCLEOTIDE SEQUENCE [LARGE SCALE GENOMIC DNA]</scope>
    <source>
        <strain evidence="3">MAFF 305830</strain>
    </source>
</reference>
<keyword evidence="3" id="KW-1185">Reference proteome</keyword>
<feature type="compositionally biased region" description="Basic and acidic residues" evidence="1">
    <location>
        <begin position="964"/>
        <end position="975"/>
    </location>
</feature>
<feature type="compositionally biased region" description="Basic and acidic residues" evidence="1">
    <location>
        <begin position="1074"/>
        <end position="1087"/>
    </location>
</feature>
<feature type="compositionally biased region" description="Basic and acidic residues" evidence="1">
    <location>
        <begin position="626"/>
        <end position="635"/>
    </location>
</feature>
<feature type="compositionally biased region" description="Low complexity" evidence="1">
    <location>
        <begin position="497"/>
        <end position="535"/>
    </location>
</feature>
<feature type="region of interest" description="Disordered" evidence="1">
    <location>
        <begin position="226"/>
        <end position="275"/>
    </location>
</feature>
<feature type="region of interest" description="Disordered" evidence="1">
    <location>
        <begin position="1054"/>
        <end position="1087"/>
    </location>
</feature>
<evidence type="ECO:0000256" key="1">
    <source>
        <dbReference type="SAM" id="MobiDB-lite"/>
    </source>
</evidence>
<feature type="region of interest" description="Disordered" evidence="1">
    <location>
        <begin position="963"/>
        <end position="992"/>
    </location>
</feature>
<dbReference type="AlphaFoldDB" id="A0A0C3AQ74"/>
<feature type="region of interest" description="Disordered" evidence="1">
    <location>
        <begin position="177"/>
        <end position="204"/>
    </location>
</feature>
<feature type="region of interest" description="Disordered" evidence="1">
    <location>
        <begin position="1"/>
        <end position="112"/>
    </location>
</feature>
<feature type="compositionally biased region" description="Polar residues" evidence="1">
    <location>
        <begin position="103"/>
        <end position="112"/>
    </location>
</feature>
<feature type="region of interest" description="Disordered" evidence="1">
    <location>
        <begin position="1020"/>
        <end position="1040"/>
    </location>
</feature>
<feature type="compositionally biased region" description="Basic and acidic residues" evidence="1">
    <location>
        <begin position="482"/>
        <end position="496"/>
    </location>
</feature>
<gene>
    <name evidence="2" type="ORF">M408DRAFT_333033</name>
</gene>
<evidence type="ECO:0000313" key="2">
    <source>
        <dbReference type="EMBL" id="KIM22199.1"/>
    </source>
</evidence>
<dbReference type="EMBL" id="KN824361">
    <property type="protein sequence ID" value="KIM22199.1"/>
    <property type="molecule type" value="Genomic_DNA"/>
</dbReference>
<dbReference type="OrthoDB" id="3254377at2759"/>
<feature type="compositionally biased region" description="Basic and acidic residues" evidence="1">
    <location>
        <begin position="382"/>
        <end position="395"/>
    </location>
</feature>
<dbReference type="STRING" id="933852.A0A0C3AQ74"/>
<feature type="compositionally biased region" description="Basic and acidic residues" evidence="1">
    <location>
        <begin position="314"/>
        <end position="327"/>
    </location>
</feature>
<feature type="compositionally biased region" description="Low complexity" evidence="1">
    <location>
        <begin position="81"/>
        <end position="97"/>
    </location>
</feature>
<organism evidence="2 3">
    <name type="scientific">Serendipita vermifera MAFF 305830</name>
    <dbReference type="NCBI Taxonomy" id="933852"/>
    <lineage>
        <taxon>Eukaryota</taxon>
        <taxon>Fungi</taxon>
        <taxon>Dikarya</taxon>
        <taxon>Basidiomycota</taxon>
        <taxon>Agaricomycotina</taxon>
        <taxon>Agaricomycetes</taxon>
        <taxon>Sebacinales</taxon>
        <taxon>Serendipitaceae</taxon>
        <taxon>Serendipita</taxon>
    </lineage>
</organism>
<evidence type="ECO:0000313" key="3">
    <source>
        <dbReference type="Proteomes" id="UP000054097"/>
    </source>
</evidence>
<feature type="region of interest" description="Disordered" evidence="1">
    <location>
        <begin position="556"/>
        <end position="680"/>
    </location>
</feature>